<dbReference type="VEuPathDB" id="FungiDB:P168DRAFT_288544"/>
<evidence type="ECO:0000313" key="2">
    <source>
        <dbReference type="EMBL" id="PKY06614.1"/>
    </source>
</evidence>
<gene>
    <name evidence="2" type="ORF">P168DRAFT_288544</name>
</gene>
<reference evidence="2" key="1">
    <citation type="submission" date="2016-12" db="EMBL/GenBank/DDBJ databases">
        <title>The genomes of Aspergillus section Nigri reveals drivers in fungal speciation.</title>
        <authorList>
            <consortium name="DOE Joint Genome Institute"/>
            <person name="Vesth T.C."/>
            <person name="Nybo J."/>
            <person name="Theobald S."/>
            <person name="Brandl J."/>
            <person name="Frisvad J.C."/>
            <person name="Nielsen K.F."/>
            <person name="Lyhne E.K."/>
            <person name="Kogle M.E."/>
            <person name="Kuo A."/>
            <person name="Riley R."/>
            <person name="Clum A."/>
            <person name="Nolan M."/>
            <person name="Lipzen A."/>
            <person name="Salamov A."/>
            <person name="Henrissat B."/>
            <person name="Wiebenga A."/>
            <person name="De vries R.P."/>
            <person name="Grigoriev I.V."/>
            <person name="Mortensen U.H."/>
            <person name="Andersen M.R."/>
            <person name="Baker S.E."/>
        </authorList>
    </citation>
    <scope>NUCLEOTIDE SEQUENCE</scope>
    <source>
        <strain evidence="2">IBT 28561</strain>
    </source>
</reference>
<dbReference type="GeneID" id="36544331"/>
<dbReference type="EMBL" id="MSFM01000003">
    <property type="protein sequence ID" value="PKY06614.1"/>
    <property type="molecule type" value="Genomic_DNA"/>
</dbReference>
<keyword evidence="1" id="KW-0812">Transmembrane</keyword>
<keyword evidence="1" id="KW-0472">Membrane</keyword>
<comment type="caution">
    <text evidence="2">The sequence shown here is derived from an EMBL/GenBank/DDBJ whole genome shotgun (WGS) entry which is preliminary data.</text>
</comment>
<proteinExistence type="predicted"/>
<keyword evidence="1" id="KW-1133">Transmembrane helix</keyword>
<sequence>MRDGDRGMVGGWIGVGHTIVGIVYLMEILEGFSGFQEANPQTVIGDIISLTRVQPARRVPVGG</sequence>
<organism evidence="2 3">
    <name type="scientific">Aspergillus campestris (strain IBT 28561)</name>
    <dbReference type="NCBI Taxonomy" id="1392248"/>
    <lineage>
        <taxon>Eukaryota</taxon>
        <taxon>Fungi</taxon>
        <taxon>Dikarya</taxon>
        <taxon>Ascomycota</taxon>
        <taxon>Pezizomycotina</taxon>
        <taxon>Eurotiomycetes</taxon>
        <taxon>Eurotiomycetidae</taxon>
        <taxon>Eurotiales</taxon>
        <taxon>Aspergillaceae</taxon>
        <taxon>Aspergillus</taxon>
        <taxon>Aspergillus subgen. Circumdati</taxon>
    </lineage>
</organism>
<accession>A0A2I1D9Q7</accession>
<dbReference type="AlphaFoldDB" id="A0A2I1D9Q7"/>
<keyword evidence="3" id="KW-1185">Reference proteome</keyword>
<protein>
    <submittedName>
        <fullName evidence="2">Uncharacterized protein</fullName>
    </submittedName>
</protein>
<dbReference type="Proteomes" id="UP000234254">
    <property type="component" value="Unassembled WGS sequence"/>
</dbReference>
<evidence type="ECO:0000256" key="1">
    <source>
        <dbReference type="SAM" id="Phobius"/>
    </source>
</evidence>
<evidence type="ECO:0000313" key="3">
    <source>
        <dbReference type="Proteomes" id="UP000234254"/>
    </source>
</evidence>
<name>A0A2I1D9Q7_ASPC2</name>
<feature type="transmembrane region" description="Helical" evidence="1">
    <location>
        <begin position="7"/>
        <end position="26"/>
    </location>
</feature>
<dbReference type="RefSeq" id="XP_024695208.1">
    <property type="nucleotide sequence ID" value="XM_024836807.1"/>
</dbReference>